<feature type="transmembrane region" description="Helical" evidence="5">
    <location>
        <begin position="23"/>
        <end position="44"/>
    </location>
</feature>
<dbReference type="PANTHER" id="PTHR26451">
    <property type="entry name" value="G_PROTEIN_RECEP_F1_2 DOMAIN-CONTAINING PROTEIN"/>
    <property type="match status" value="1"/>
</dbReference>
<proteinExistence type="predicted"/>
<keyword evidence="2 5" id="KW-0812">Transmembrane</keyword>
<evidence type="ECO:0000313" key="8">
    <source>
        <dbReference type="Proteomes" id="UP000261560"/>
    </source>
</evidence>
<feature type="transmembrane region" description="Helical" evidence="5">
    <location>
        <begin position="228"/>
        <end position="252"/>
    </location>
</feature>
<protein>
    <submittedName>
        <fullName evidence="7">Growth hormone secretagogue receptor type 1-like</fullName>
    </submittedName>
</protein>
<dbReference type="GeneTree" id="ENSGT00940000163324"/>
<dbReference type="PaxDb" id="30732-ENSOMEP00000002325"/>
<feature type="domain" description="G-protein coupled receptors family 1 profile" evidence="6">
    <location>
        <begin position="35"/>
        <end position="282"/>
    </location>
</feature>
<evidence type="ECO:0000256" key="2">
    <source>
        <dbReference type="ARBA" id="ARBA00022692"/>
    </source>
</evidence>
<dbReference type="OMA" id="CINLMLI"/>
<keyword evidence="8" id="KW-1185">Reference proteome</keyword>
<dbReference type="PROSITE" id="PS50262">
    <property type="entry name" value="G_PROTEIN_RECEP_F1_2"/>
    <property type="match status" value="1"/>
</dbReference>
<comment type="subcellular location">
    <subcellularLocation>
        <location evidence="1">Membrane</location>
    </subcellularLocation>
</comment>
<dbReference type="GO" id="GO:0005549">
    <property type="term" value="F:odorant binding"/>
    <property type="evidence" value="ECO:0007669"/>
    <property type="project" value="TreeGrafter"/>
</dbReference>
<dbReference type="GO" id="GO:0016020">
    <property type="term" value="C:membrane"/>
    <property type="evidence" value="ECO:0007669"/>
    <property type="project" value="UniProtKB-SubCell"/>
</dbReference>
<evidence type="ECO:0000256" key="4">
    <source>
        <dbReference type="ARBA" id="ARBA00023136"/>
    </source>
</evidence>
<feature type="transmembrane region" description="Helical" evidence="5">
    <location>
        <begin position="188"/>
        <end position="207"/>
    </location>
</feature>
<dbReference type="InterPro" id="IPR017452">
    <property type="entry name" value="GPCR_Rhodpsn_7TM"/>
</dbReference>
<dbReference type="GO" id="GO:0004930">
    <property type="term" value="F:G protein-coupled receptor activity"/>
    <property type="evidence" value="ECO:0007669"/>
    <property type="project" value="InterPro"/>
</dbReference>
<dbReference type="GO" id="GO:0004984">
    <property type="term" value="F:olfactory receptor activity"/>
    <property type="evidence" value="ECO:0007669"/>
    <property type="project" value="TreeGrafter"/>
</dbReference>
<feature type="transmembrane region" description="Helical" evidence="5">
    <location>
        <begin position="56"/>
        <end position="79"/>
    </location>
</feature>
<dbReference type="Ensembl" id="ENSOMET00000012685.1">
    <property type="protein sequence ID" value="ENSOMEP00000002325.1"/>
    <property type="gene ID" value="ENSOMEG00000003268.1"/>
</dbReference>
<dbReference type="PANTHER" id="PTHR26451:SF886">
    <property type="entry name" value="GROWTH HORMONE SECRETAGOGUE RECEPTOR TYPE 1-LIKE-RELATED"/>
    <property type="match status" value="1"/>
</dbReference>
<dbReference type="Proteomes" id="UP000261560">
    <property type="component" value="Unplaced"/>
</dbReference>
<accession>A0A3B3B9W1</accession>
<name>A0A3B3B9W1_ORYME</name>
<dbReference type="CDD" id="cd00637">
    <property type="entry name" value="7tm_classA_rhodopsin-like"/>
    <property type="match status" value="1"/>
</dbReference>
<dbReference type="InterPro" id="IPR052921">
    <property type="entry name" value="GPCR1_Superfamily_Member"/>
</dbReference>
<reference evidence="7" key="2">
    <citation type="submission" date="2025-09" db="UniProtKB">
        <authorList>
            <consortium name="Ensembl"/>
        </authorList>
    </citation>
    <scope>IDENTIFICATION</scope>
</reference>
<evidence type="ECO:0000256" key="1">
    <source>
        <dbReference type="ARBA" id="ARBA00004370"/>
    </source>
</evidence>
<reference evidence="7" key="1">
    <citation type="submission" date="2025-08" db="UniProtKB">
        <authorList>
            <consortium name="Ensembl"/>
        </authorList>
    </citation>
    <scope>IDENTIFICATION</scope>
</reference>
<evidence type="ECO:0000313" key="7">
    <source>
        <dbReference type="Ensembl" id="ENSOMEP00000002325.1"/>
    </source>
</evidence>
<evidence type="ECO:0000256" key="5">
    <source>
        <dbReference type="SAM" id="Phobius"/>
    </source>
</evidence>
<dbReference type="FunFam" id="1.20.1070.10:FF:000096">
    <property type="entry name" value="Odorant receptor 131-2"/>
    <property type="match status" value="1"/>
</dbReference>
<sequence>MMANNSSVISGGFPAKRISNQVVIVQVFIGVFLSINLFLISTFFRKEVFYTTVRYILFAVTLLSDCLFLIMTNSLLVSTYFGFTIHIWLCFVLYIILAVYTFVTPLTLTAMTLERYVAICMPLRHAELCTMRGALQLILIIHGLGAVPCTVTLYIFFALVSPTFYSRSRVCSVETFILSGWQGHVRSAISQGLMMCSVIVFCYVQIMKAAKAASGENKKSTWKGLRTVILHGFQLLLCLIQLWCPFIEAAVFKIDLLLYNDVRFFNYIMFFLAPRCLSPLIYGLRDQSFFQALKSYALCGFYKKCSVCLNHDLKQKKKVMN</sequence>
<feature type="transmembrane region" description="Helical" evidence="5">
    <location>
        <begin position="134"/>
        <end position="160"/>
    </location>
</feature>
<organism evidence="7 8">
    <name type="scientific">Oryzias melastigma</name>
    <name type="common">Marine medaka</name>
    <dbReference type="NCBI Taxonomy" id="30732"/>
    <lineage>
        <taxon>Eukaryota</taxon>
        <taxon>Metazoa</taxon>
        <taxon>Chordata</taxon>
        <taxon>Craniata</taxon>
        <taxon>Vertebrata</taxon>
        <taxon>Euteleostomi</taxon>
        <taxon>Actinopterygii</taxon>
        <taxon>Neopterygii</taxon>
        <taxon>Teleostei</taxon>
        <taxon>Neoteleostei</taxon>
        <taxon>Acanthomorphata</taxon>
        <taxon>Ovalentaria</taxon>
        <taxon>Atherinomorphae</taxon>
        <taxon>Beloniformes</taxon>
        <taxon>Adrianichthyidae</taxon>
        <taxon>Oryziinae</taxon>
        <taxon>Oryzias</taxon>
    </lineage>
</organism>
<dbReference type="Gene3D" id="1.20.1070.10">
    <property type="entry name" value="Rhodopsin 7-helix transmembrane proteins"/>
    <property type="match status" value="1"/>
</dbReference>
<evidence type="ECO:0000259" key="6">
    <source>
        <dbReference type="PROSITE" id="PS50262"/>
    </source>
</evidence>
<feature type="transmembrane region" description="Helical" evidence="5">
    <location>
        <begin position="264"/>
        <end position="284"/>
    </location>
</feature>
<dbReference type="Pfam" id="PF00001">
    <property type="entry name" value="7tm_1"/>
    <property type="match status" value="1"/>
</dbReference>
<evidence type="ECO:0000256" key="3">
    <source>
        <dbReference type="ARBA" id="ARBA00022989"/>
    </source>
</evidence>
<feature type="transmembrane region" description="Helical" evidence="5">
    <location>
        <begin position="85"/>
        <end position="113"/>
    </location>
</feature>
<dbReference type="AlphaFoldDB" id="A0A3B3B9W1"/>
<dbReference type="SUPFAM" id="SSF81321">
    <property type="entry name" value="Family A G protein-coupled receptor-like"/>
    <property type="match status" value="1"/>
</dbReference>
<keyword evidence="3 5" id="KW-1133">Transmembrane helix</keyword>
<dbReference type="PRINTS" id="PR00237">
    <property type="entry name" value="GPCRRHODOPSN"/>
</dbReference>
<dbReference type="STRING" id="30732.ENSOMEP00000002325"/>
<dbReference type="InterPro" id="IPR000276">
    <property type="entry name" value="GPCR_Rhodpsn"/>
</dbReference>
<keyword evidence="4 5" id="KW-0472">Membrane</keyword>